<accession>A0A7W3J3H3</accession>
<keyword evidence="3" id="KW-1185">Reference proteome</keyword>
<dbReference type="EMBL" id="JACGXA010000001">
    <property type="protein sequence ID" value="MBA8805490.1"/>
    <property type="molecule type" value="Genomic_DNA"/>
</dbReference>
<evidence type="ECO:0000259" key="1">
    <source>
        <dbReference type="PROSITE" id="PS51674"/>
    </source>
</evidence>
<dbReference type="RefSeq" id="WP_182541222.1">
    <property type="nucleotide sequence ID" value="NZ_JACGXA010000001.1"/>
</dbReference>
<evidence type="ECO:0000313" key="2">
    <source>
        <dbReference type="EMBL" id="MBA8805490.1"/>
    </source>
</evidence>
<protein>
    <recommendedName>
        <fullName evidence="1">4Fe-4S Wbl-type domain-containing protein</fullName>
    </recommendedName>
</protein>
<proteinExistence type="predicted"/>
<comment type="caution">
    <text evidence="2">The sequence shown here is derived from an EMBL/GenBank/DDBJ whole genome shotgun (WGS) entry which is preliminary data.</text>
</comment>
<reference evidence="2 3" key="1">
    <citation type="submission" date="2020-07" db="EMBL/GenBank/DDBJ databases">
        <title>Sequencing the genomes of 1000 actinobacteria strains.</title>
        <authorList>
            <person name="Klenk H.-P."/>
        </authorList>
    </citation>
    <scope>NUCLEOTIDE SEQUENCE [LARGE SCALE GENOMIC DNA]</scope>
    <source>
        <strain evidence="2 3">DSM 21349</strain>
    </source>
</reference>
<sequence>MTESWMAEALCRHFPMQTWIVEPEDRTSASTAALSAVCLSCPVRPACAGYVLRKGIVSGFWAGADRSPSNVTDRADGAA</sequence>
<dbReference type="AlphaFoldDB" id="A0A7W3J3H3"/>
<evidence type="ECO:0000313" key="3">
    <source>
        <dbReference type="Proteomes" id="UP000580910"/>
    </source>
</evidence>
<dbReference type="PROSITE" id="PS51674">
    <property type="entry name" value="4FE4S_WBL"/>
    <property type="match status" value="1"/>
</dbReference>
<dbReference type="Proteomes" id="UP000580910">
    <property type="component" value="Unassembled WGS sequence"/>
</dbReference>
<organism evidence="2 3">
    <name type="scientific">Nocardioides ginsengisegetis</name>
    <dbReference type="NCBI Taxonomy" id="661491"/>
    <lineage>
        <taxon>Bacteria</taxon>
        <taxon>Bacillati</taxon>
        <taxon>Actinomycetota</taxon>
        <taxon>Actinomycetes</taxon>
        <taxon>Propionibacteriales</taxon>
        <taxon>Nocardioidaceae</taxon>
        <taxon>Nocardioides</taxon>
    </lineage>
</organism>
<dbReference type="InterPro" id="IPR034768">
    <property type="entry name" value="4FE4S_WBL"/>
</dbReference>
<gene>
    <name evidence="2" type="ORF">FB382_003781</name>
</gene>
<dbReference type="Pfam" id="PF02467">
    <property type="entry name" value="Whib"/>
    <property type="match status" value="1"/>
</dbReference>
<feature type="domain" description="4Fe-4S Wbl-type" evidence="1">
    <location>
        <begin position="10"/>
        <end position="71"/>
    </location>
</feature>
<name>A0A7W3J3H3_9ACTN</name>